<sequence length="161" mass="19349">MDWKSCSFFDLKQWLVFNRASNYYLPTCQENKELEQLKDTPACTEGCERPNLGPEAGTMWLHIGNFSENWSWIYLPDPRRMKTFNQYIVKEERIPKFFFYSLTTVNHPPWMSMPDSSLHIMEKVKLHSRETDKFRLDVHCWTHMDLMILRVFFDLSNSIIL</sequence>
<accession>A0A8K1GXP1</accession>
<gene>
    <name evidence="1" type="ORF">HGM15179_001352</name>
</gene>
<keyword evidence="2" id="KW-1185">Reference proteome</keyword>
<dbReference type="Proteomes" id="UP000796761">
    <property type="component" value="Unassembled WGS sequence"/>
</dbReference>
<protein>
    <submittedName>
        <fullName evidence="1">Uncharacterized protein</fullName>
    </submittedName>
</protein>
<name>A0A8K1GXP1_9PASS</name>
<comment type="caution">
    <text evidence="1">The sequence shown here is derived from an EMBL/GenBank/DDBJ whole genome shotgun (WGS) entry which is preliminary data.</text>
</comment>
<reference evidence="1" key="1">
    <citation type="submission" date="2019-04" db="EMBL/GenBank/DDBJ databases">
        <title>Genome assembly of Zosterops borbonicus 15179.</title>
        <authorList>
            <person name="Leroy T."/>
            <person name="Anselmetti Y."/>
            <person name="Tilak M.-K."/>
            <person name="Nabholz B."/>
        </authorList>
    </citation>
    <scope>NUCLEOTIDE SEQUENCE</scope>
    <source>
        <strain evidence="1">HGM_15179</strain>
        <tissue evidence="1">Muscle</tissue>
    </source>
</reference>
<organism evidence="1 2">
    <name type="scientific">Zosterops borbonicus</name>
    <dbReference type="NCBI Taxonomy" id="364589"/>
    <lineage>
        <taxon>Eukaryota</taxon>
        <taxon>Metazoa</taxon>
        <taxon>Chordata</taxon>
        <taxon>Craniata</taxon>
        <taxon>Vertebrata</taxon>
        <taxon>Euteleostomi</taxon>
        <taxon>Archelosauria</taxon>
        <taxon>Archosauria</taxon>
        <taxon>Dinosauria</taxon>
        <taxon>Saurischia</taxon>
        <taxon>Theropoda</taxon>
        <taxon>Coelurosauria</taxon>
        <taxon>Aves</taxon>
        <taxon>Neognathae</taxon>
        <taxon>Neoaves</taxon>
        <taxon>Telluraves</taxon>
        <taxon>Australaves</taxon>
        <taxon>Passeriformes</taxon>
        <taxon>Sylvioidea</taxon>
        <taxon>Zosteropidae</taxon>
        <taxon>Zosterops</taxon>
    </lineage>
</organism>
<proteinExistence type="predicted"/>
<evidence type="ECO:0000313" key="1">
    <source>
        <dbReference type="EMBL" id="TRZ25766.1"/>
    </source>
</evidence>
<evidence type="ECO:0000313" key="2">
    <source>
        <dbReference type="Proteomes" id="UP000796761"/>
    </source>
</evidence>
<dbReference type="EMBL" id="SWJQ01000021">
    <property type="protein sequence ID" value="TRZ25766.1"/>
    <property type="molecule type" value="Genomic_DNA"/>
</dbReference>
<dbReference type="AlphaFoldDB" id="A0A8K1GXP1"/>